<dbReference type="Gene3D" id="1.10.10.10">
    <property type="entry name" value="Winged helix-like DNA-binding domain superfamily/Winged helix DNA-binding domain"/>
    <property type="match status" value="1"/>
</dbReference>
<dbReference type="Proteomes" id="UP000229782">
    <property type="component" value="Unassembled WGS sequence"/>
</dbReference>
<dbReference type="InterPro" id="IPR002831">
    <property type="entry name" value="Tscrpt_reg_TrmB_N"/>
</dbReference>
<protein>
    <recommendedName>
        <fullName evidence="1">Transcription regulator TrmB N-terminal domain-containing protein</fullName>
    </recommendedName>
</protein>
<dbReference type="PANTHER" id="PTHR34293">
    <property type="entry name" value="HTH-TYPE TRANSCRIPTIONAL REGULATOR TRMBL2"/>
    <property type="match status" value="1"/>
</dbReference>
<feature type="domain" description="Transcription regulator TrmB N-terminal" evidence="1">
    <location>
        <begin position="6"/>
        <end position="72"/>
    </location>
</feature>
<dbReference type="InterPro" id="IPR036388">
    <property type="entry name" value="WH-like_DNA-bd_sf"/>
</dbReference>
<dbReference type="PANTHER" id="PTHR34293:SF1">
    <property type="entry name" value="HTH-TYPE TRANSCRIPTIONAL REGULATOR TRMBL2"/>
    <property type="match status" value="1"/>
</dbReference>
<dbReference type="SUPFAM" id="SSF46785">
    <property type="entry name" value="Winged helix' DNA-binding domain"/>
    <property type="match status" value="1"/>
</dbReference>
<evidence type="ECO:0000313" key="2">
    <source>
        <dbReference type="EMBL" id="PIR03343.1"/>
    </source>
</evidence>
<gene>
    <name evidence="2" type="ORF">COV60_00845</name>
</gene>
<dbReference type="AlphaFoldDB" id="A0A2H0N372"/>
<name>A0A2H0N372_9BACT</name>
<dbReference type="EMBL" id="PCWM01000017">
    <property type="protein sequence ID" value="PIR03343.1"/>
    <property type="molecule type" value="Genomic_DNA"/>
</dbReference>
<comment type="caution">
    <text evidence="2">The sequence shown here is derived from an EMBL/GenBank/DDBJ whole genome shotgun (WGS) entry which is preliminary data.</text>
</comment>
<dbReference type="Pfam" id="PF01978">
    <property type="entry name" value="TrmB"/>
    <property type="match status" value="1"/>
</dbReference>
<sequence length="256" mass="30603">MSQNSLKQLGFNDKEVTLYTTLLQHASLTPAELAKLTHINRTTVYSTAKELIKKGMINEDLGGKTRHLVALPPSQLKRLFQKERQKLEDKKTHILRAIRELDVFTRESKYAVPKIIFIEEEDIEAHLYRQTPMWNKSIKERNATYWGFQDTSFVKHFEEWIDWYWTKEESSNTIELKLLSNEKAEQIKKQQFSRRHIRFWDKADDFTATTWVMGDYTTIIMTERRPHYLIEIHDQTIAHNMREVFKGLWEEVIEKK</sequence>
<reference evidence="2 3" key="1">
    <citation type="submission" date="2017-09" db="EMBL/GenBank/DDBJ databases">
        <title>Depth-based differentiation of microbial function through sediment-hosted aquifers and enrichment of novel symbionts in the deep terrestrial subsurface.</title>
        <authorList>
            <person name="Probst A.J."/>
            <person name="Ladd B."/>
            <person name="Jarett J.K."/>
            <person name="Geller-Mcgrath D.E."/>
            <person name="Sieber C.M."/>
            <person name="Emerson J.B."/>
            <person name="Anantharaman K."/>
            <person name="Thomas B.C."/>
            <person name="Malmstrom R."/>
            <person name="Stieglmeier M."/>
            <person name="Klingl A."/>
            <person name="Woyke T."/>
            <person name="Ryan C.M."/>
            <person name="Banfield J.F."/>
        </authorList>
    </citation>
    <scope>NUCLEOTIDE SEQUENCE [LARGE SCALE GENOMIC DNA]</scope>
    <source>
        <strain evidence="2">CG11_big_fil_rev_8_21_14_0_20_43_7</strain>
    </source>
</reference>
<evidence type="ECO:0000259" key="1">
    <source>
        <dbReference type="Pfam" id="PF01978"/>
    </source>
</evidence>
<dbReference type="InterPro" id="IPR051797">
    <property type="entry name" value="TrmB-like"/>
</dbReference>
<dbReference type="InterPro" id="IPR036390">
    <property type="entry name" value="WH_DNA-bd_sf"/>
</dbReference>
<accession>A0A2H0N372</accession>
<proteinExistence type="predicted"/>
<organism evidence="2 3">
    <name type="scientific">Candidatus Magasanikbacteria bacterium CG11_big_fil_rev_8_21_14_0_20_43_7</name>
    <dbReference type="NCBI Taxonomy" id="1974654"/>
    <lineage>
        <taxon>Bacteria</taxon>
        <taxon>Candidatus Magasanikiibacteriota</taxon>
    </lineage>
</organism>
<evidence type="ECO:0000313" key="3">
    <source>
        <dbReference type="Proteomes" id="UP000229782"/>
    </source>
</evidence>